<dbReference type="GO" id="GO:0005886">
    <property type="term" value="C:plasma membrane"/>
    <property type="evidence" value="ECO:0007669"/>
    <property type="project" value="UniProtKB-SubCell"/>
</dbReference>
<dbReference type="GO" id="GO:0015171">
    <property type="term" value="F:amino acid transmembrane transporter activity"/>
    <property type="evidence" value="ECO:0007669"/>
    <property type="project" value="TreeGrafter"/>
</dbReference>
<dbReference type="PANTHER" id="PTHR30086">
    <property type="entry name" value="ARGININE EXPORTER PROTEIN ARGO"/>
    <property type="match status" value="1"/>
</dbReference>
<evidence type="ECO:0000256" key="6">
    <source>
        <dbReference type="SAM" id="Phobius"/>
    </source>
</evidence>
<dbReference type="PANTHER" id="PTHR30086:SF20">
    <property type="entry name" value="ARGININE EXPORTER PROTEIN ARGO-RELATED"/>
    <property type="match status" value="1"/>
</dbReference>
<comment type="subcellular location">
    <subcellularLocation>
        <location evidence="1">Cell membrane</location>
        <topology evidence="1">Multi-pass membrane protein</topology>
    </subcellularLocation>
</comment>
<dbReference type="Pfam" id="PF01810">
    <property type="entry name" value="LysE"/>
    <property type="match status" value="1"/>
</dbReference>
<dbReference type="EMBL" id="CAEZST010000007">
    <property type="protein sequence ID" value="CAB4545351.1"/>
    <property type="molecule type" value="Genomic_DNA"/>
</dbReference>
<evidence type="ECO:0000313" key="7">
    <source>
        <dbReference type="EMBL" id="CAB4545351.1"/>
    </source>
</evidence>
<feature type="transmembrane region" description="Helical" evidence="6">
    <location>
        <begin position="6"/>
        <end position="26"/>
    </location>
</feature>
<accession>A0A6J6C1T6</accession>
<keyword evidence="5 6" id="KW-0472">Membrane</keyword>
<gene>
    <name evidence="7" type="ORF">UFOPK1503_00580</name>
</gene>
<name>A0A6J6C1T6_9ZZZZ</name>
<feature type="transmembrane region" description="Helical" evidence="6">
    <location>
        <begin position="73"/>
        <end position="91"/>
    </location>
</feature>
<feature type="transmembrane region" description="Helical" evidence="6">
    <location>
        <begin position="178"/>
        <end position="199"/>
    </location>
</feature>
<dbReference type="AlphaFoldDB" id="A0A6J6C1T6"/>
<evidence type="ECO:0000256" key="2">
    <source>
        <dbReference type="ARBA" id="ARBA00022475"/>
    </source>
</evidence>
<dbReference type="InterPro" id="IPR001123">
    <property type="entry name" value="LeuE-type"/>
</dbReference>
<feature type="transmembrane region" description="Helical" evidence="6">
    <location>
        <begin position="38"/>
        <end position="61"/>
    </location>
</feature>
<evidence type="ECO:0000256" key="3">
    <source>
        <dbReference type="ARBA" id="ARBA00022692"/>
    </source>
</evidence>
<keyword evidence="3 6" id="KW-0812">Transmembrane</keyword>
<evidence type="ECO:0000256" key="1">
    <source>
        <dbReference type="ARBA" id="ARBA00004651"/>
    </source>
</evidence>
<protein>
    <submittedName>
        <fullName evidence="7">Unannotated protein</fullName>
    </submittedName>
</protein>
<sequence length="200" mass="21926">MLTVPAGFLTGLSLIVAIGAQNAFVLRQGLRRQQVLTVVLICAFSDAFLIALGILGLGAVINSVPLLIEVFRYGGAAYLLWFAGLAIRRALRPKALIESETQADSFRSTVITALALTYLNPHVYIDTVLLLGSIANQFDDRWLFGIGAMTASFVWFFSLGFGASWLGKFVKNPNFWRVLDIFIAVVMISIAAMLLTFQFN</sequence>
<evidence type="ECO:0000256" key="4">
    <source>
        <dbReference type="ARBA" id="ARBA00022989"/>
    </source>
</evidence>
<keyword evidence="4 6" id="KW-1133">Transmembrane helix</keyword>
<reference evidence="7" key="1">
    <citation type="submission" date="2020-05" db="EMBL/GenBank/DDBJ databases">
        <authorList>
            <person name="Chiriac C."/>
            <person name="Salcher M."/>
            <person name="Ghai R."/>
            <person name="Kavagutti S V."/>
        </authorList>
    </citation>
    <scope>NUCLEOTIDE SEQUENCE</scope>
</reference>
<keyword evidence="2" id="KW-1003">Cell membrane</keyword>
<organism evidence="7">
    <name type="scientific">freshwater metagenome</name>
    <dbReference type="NCBI Taxonomy" id="449393"/>
    <lineage>
        <taxon>unclassified sequences</taxon>
        <taxon>metagenomes</taxon>
        <taxon>ecological metagenomes</taxon>
    </lineage>
</organism>
<evidence type="ECO:0000256" key="5">
    <source>
        <dbReference type="ARBA" id="ARBA00023136"/>
    </source>
</evidence>
<feature type="transmembrane region" description="Helical" evidence="6">
    <location>
        <begin position="142"/>
        <end position="166"/>
    </location>
</feature>
<proteinExistence type="predicted"/>